<dbReference type="CDD" id="cd06261">
    <property type="entry name" value="TM_PBP2"/>
    <property type="match status" value="1"/>
</dbReference>
<evidence type="ECO:0000259" key="8">
    <source>
        <dbReference type="PROSITE" id="PS50928"/>
    </source>
</evidence>
<feature type="domain" description="ABC transmembrane type-1" evidence="8">
    <location>
        <begin position="109"/>
        <end position="313"/>
    </location>
</feature>
<evidence type="ECO:0000256" key="2">
    <source>
        <dbReference type="ARBA" id="ARBA00022448"/>
    </source>
</evidence>
<keyword evidence="5 7" id="KW-1133">Transmembrane helix</keyword>
<protein>
    <submittedName>
        <fullName evidence="9">Peptide ABC transporter permease</fullName>
    </submittedName>
</protein>
<dbReference type="GO" id="GO:0005886">
    <property type="term" value="C:plasma membrane"/>
    <property type="evidence" value="ECO:0007669"/>
    <property type="project" value="UniProtKB-SubCell"/>
</dbReference>
<comment type="subcellular location">
    <subcellularLocation>
        <location evidence="1 7">Cell membrane</location>
        <topology evidence="1 7">Multi-pass membrane protein</topology>
    </subcellularLocation>
</comment>
<keyword evidence="3" id="KW-1003">Cell membrane</keyword>
<accession>A0A916YGM6</accession>
<dbReference type="PANTHER" id="PTHR43163:SF6">
    <property type="entry name" value="DIPEPTIDE TRANSPORT SYSTEM PERMEASE PROTEIN DPPB-RELATED"/>
    <property type="match status" value="1"/>
</dbReference>
<keyword evidence="10" id="KW-1185">Reference proteome</keyword>
<keyword evidence="6 7" id="KW-0472">Membrane</keyword>
<evidence type="ECO:0000256" key="3">
    <source>
        <dbReference type="ARBA" id="ARBA00022475"/>
    </source>
</evidence>
<dbReference type="EMBL" id="BMJJ01000025">
    <property type="protein sequence ID" value="GGD44007.1"/>
    <property type="molecule type" value="Genomic_DNA"/>
</dbReference>
<evidence type="ECO:0000313" key="9">
    <source>
        <dbReference type="EMBL" id="GGD44007.1"/>
    </source>
</evidence>
<comment type="caution">
    <text evidence="9">The sequence shown here is derived from an EMBL/GenBank/DDBJ whole genome shotgun (WGS) entry which is preliminary data.</text>
</comment>
<feature type="transmembrane region" description="Helical" evidence="7">
    <location>
        <begin position="23"/>
        <end position="44"/>
    </location>
</feature>
<feature type="transmembrane region" description="Helical" evidence="7">
    <location>
        <begin position="145"/>
        <end position="175"/>
    </location>
</feature>
<organism evidence="9 10">
    <name type="scientific">Aureimonas glaciei</name>
    <dbReference type="NCBI Taxonomy" id="1776957"/>
    <lineage>
        <taxon>Bacteria</taxon>
        <taxon>Pseudomonadati</taxon>
        <taxon>Pseudomonadota</taxon>
        <taxon>Alphaproteobacteria</taxon>
        <taxon>Hyphomicrobiales</taxon>
        <taxon>Aurantimonadaceae</taxon>
        <taxon>Aureimonas</taxon>
    </lineage>
</organism>
<dbReference type="AlphaFoldDB" id="A0A916YGM6"/>
<reference evidence="9" key="1">
    <citation type="journal article" date="2014" name="Int. J. Syst. Evol. Microbiol.">
        <title>Complete genome sequence of Corynebacterium casei LMG S-19264T (=DSM 44701T), isolated from a smear-ripened cheese.</title>
        <authorList>
            <consortium name="US DOE Joint Genome Institute (JGI-PGF)"/>
            <person name="Walter F."/>
            <person name="Albersmeier A."/>
            <person name="Kalinowski J."/>
            <person name="Ruckert C."/>
        </authorList>
    </citation>
    <scope>NUCLEOTIDE SEQUENCE</scope>
    <source>
        <strain evidence="9">CGMCC 1.15493</strain>
    </source>
</reference>
<dbReference type="Pfam" id="PF19300">
    <property type="entry name" value="BPD_transp_1_N"/>
    <property type="match status" value="1"/>
</dbReference>
<feature type="transmembrane region" description="Helical" evidence="7">
    <location>
        <begin position="108"/>
        <end position="133"/>
    </location>
</feature>
<keyword evidence="2 7" id="KW-0813">Transport</keyword>
<dbReference type="PANTHER" id="PTHR43163">
    <property type="entry name" value="DIPEPTIDE TRANSPORT SYSTEM PERMEASE PROTEIN DPPB-RELATED"/>
    <property type="match status" value="1"/>
</dbReference>
<dbReference type="InterPro" id="IPR000515">
    <property type="entry name" value="MetI-like"/>
</dbReference>
<dbReference type="GO" id="GO:0071916">
    <property type="term" value="F:dipeptide transmembrane transporter activity"/>
    <property type="evidence" value="ECO:0007669"/>
    <property type="project" value="TreeGrafter"/>
</dbReference>
<feature type="transmembrane region" description="Helical" evidence="7">
    <location>
        <begin position="195"/>
        <end position="213"/>
    </location>
</feature>
<dbReference type="RefSeq" id="WP_188855481.1">
    <property type="nucleotide sequence ID" value="NZ_BMJJ01000025.1"/>
</dbReference>
<dbReference type="Gene3D" id="1.10.3720.10">
    <property type="entry name" value="MetI-like"/>
    <property type="match status" value="1"/>
</dbReference>
<dbReference type="InterPro" id="IPR045621">
    <property type="entry name" value="BPD_transp_1_N"/>
</dbReference>
<feature type="transmembrane region" description="Helical" evidence="7">
    <location>
        <begin position="294"/>
        <end position="313"/>
    </location>
</feature>
<comment type="similarity">
    <text evidence="7">Belongs to the binding-protein-dependent transport system permease family.</text>
</comment>
<dbReference type="SUPFAM" id="SSF161098">
    <property type="entry name" value="MetI-like"/>
    <property type="match status" value="1"/>
</dbReference>
<evidence type="ECO:0000313" key="10">
    <source>
        <dbReference type="Proteomes" id="UP000613160"/>
    </source>
</evidence>
<proteinExistence type="inferred from homology"/>
<name>A0A916YGM6_9HYPH</name>
<evidence type="ECO:0000256" key="5">
    <source>
        <dbReference type="ARBA" id="ARBA00022989"/>
    </source>
</evidence>
<evidence type="ECO:0000256" key="7">
    <source>
        <dbReference type="RuleBase" id="RU363032"/>
    </source>
</evidence>
<dbReference type="Pfam" id="PF00528">
    <property type="entry name" value="BPD_transp_1"/>
    <property type="match status" value="1"/>
</dbReference>
<reference evidence="9" key="2">
    <citation type="submission" date="2020-09" db="EMBL/GenBank/DDBJ databases">
        <authorList>
            <person name="Sun Q."/>
            <person name="Zhou Y."/>
        </authorList>
    </citation>
    <scope>NUCLEOTIDE SEQUENCE</scope>
    <source>
        <strain evidence="9">CGMCC 1.15493</strain>
    </source>
</reference>
<evidence type="ECO:0000256" key="1">
    <source>
        <dbReference type="ARBA" id="ARBA00004651"/>
    </source>
</evidence>
<dbReference type="PROSITE" id="PS50928">
    <property type="entry name" value="ABC_TM1"/>
    <property type="match status" value="1"/>
</dbReference>
<dbReference type="Proteomes" id="UP000613160">
    <property type="component" value="Unassembled WGS sequence"/>
</dbReference>
<keyword evidence="4 7" id="KW-0812">Transmembrane</keyword>
<sequence>MTLATRLRALSDHPTARYLRSRVASLALTILGAILLLFVLSAVVPGDPATALLGPQATPEYAARFTEEMGLNQPLPIRLATFLGNMATGNLGTDVLSGRPVLDVVLAVLPYTFVLTFAAIGLAVLLGVPLGCYAATHKGGVLDHVMAFVSVGFIAIPSFVIAIFLLLIFTLWLNWLPVLGAGRAGDWGDQAMRSILPTIALSLGWIGFIARLVRSSMLEVLGAGYIRTARAYGLSSRLVTYKYALKNACIPTIAILGMGIGRLLGGAVLVEIVFSRPGLGRLIYDAIATRNFPVLQGAVLVTVIAFVVTNLLVDLSYSAIDPRLRAAAGRQKQPL</sequence>
<evidence type="ECO:0000256" key="6">
    <source>
        <dbReference type="ARBA" id="ARBA00023136"/>
    </source>
</evidence>
<dbReference type="InterPro" id="IPR035906">
    <property type="entry name" value="MetI-like_sf"/>
</dbReference>
<evidence type="ECO:0000256" key="4">
    <source>
        <dbReference type="ARBA" id="ARBA00022692"/>
    </source>
</evidence>
<feature type="transmembrane region" description="Helical" evidence="7">
    <location>
        <begin position="252"/>
        <end position="274"/>
    </location>
</feature>
<gene>
    <name evidence="9" type="ORF">GCM10011335_53280</name>
</gene>